<dbReference type="HOGENOM" id="CLU_3005610_0_0_5"/>
<evidence type="ECO:0000313" key="2">
    <source>
        <dbReference type="Proteomes" id="UP000005306"/>
    </source>
</evidence>
<gene>
    <name evidence="1" type="ORF">PU1002_04266</name>
</gene>
<name>Q1V1H4_PELU1</name>
<proteinExistence type="predicted"/>
<accession>Q1V1H4</accession>
<organism evidence="1 2">
    <name type="scientific">Pelagibacter ubique (strain HTCC1002)</name>
    <dbReference type="NCBI Taxonomy" id="314261"/>
    <lineage>
        <taxon>Bacteria</taxon>
        <taxon>Pseudomonadati</taxon>
        <taxon>Pseudomonadota</taxon>
        <taxon>Alphaproteobacteria</taxon>
        <taxon>Candidatus Pelagibacterales</taxon>
        <taxon>Candidatus Pelagibacteraceae</taxon>
        <taxon>Candidatus Pelagibacter</taxon>
    </lineage>
</organism>
<protein>
    <submittedName>
        <fullName evidence="1">Uncharacterized protein</fullName>
    </submittedName>
</protein>
<sequence>MNCSNTLSCISLFEYFLLVSPPLNKVPIPKIKTTATTIKSTIPKILTNVPVIMKLL</sequence>
<dbReference type="AlphaFoldDB" id="Q1V1H4"/>
<dbReference type="Proteomes" id="UP000005306">
    <property type="component" value="Unassembled WGS sequence"/>
</dbReference>
<comment type="caution">
    <text evidence="1">The sequence shown here is derived from an EMBL/GenBank/DDBJ whole genome shotgun (WGS) entry which is preliminary data.</text>
</comment>
<evidence type="ECO:0000313" key="1">
    <source>
        <dbReference type="EMBL" id="EAS84904.1"/>
    </source>
</evidence>
<dbReference type="EMBL" id="AAPV01000001">
    <property type="protein sequence ID" value="EAS84904.1"/>
    <property type="molecule type" value="Genomic_DNA"/>
</dbReference>
<reference evidence="1 2" key="1">
    <citation type="submission" date="2006-04" db="EMBL/GenBank/DDBJ databases">
        <authorList>
            <person name="Giovannoni S.J."/>
            <person name="Cho J.-C."/>
            <person name="Ferriera S."/>
            <person name="Johnson J."/>
            <person name="Kravitz S."/>
            <person name="Halpern A."/>
            <person name="Remington K."/>
            <person name="Beeson K."/>
            <person name="Tran B."/>
            <person name="Rogers Y.-H."/>
            <person name="Friedman R."/>
            <person name="Venter J.C."/>
        </authorList>
    </citation>
    <scope>NUCLEOTIDE SEQUENCE [LARGE SCALE GENOMIC DNA]</scope>
    <source>
        <strain evidence="1 2">HTCC1002</strain>
    </source>
</reference>